<dbReference type="EMBL" id="MU001497">
    <property type="protein sequence ID" value="KAF2446977.1"/>
    <property type="molecule type" value="Genomic_DNA"/>
</dbReference>
<keyword evidence="3" id="KW-1185">Reference proteome</keyword>
<comment type="caution">
    <text evidence="2">The sequence shown here is derived from an EMBL/GenBank/DDBJ whole genome shotgun (WGS) entry which is preliminary data.</text>
</comment>
<protein>
    <submittedName>
        <fullName evidence="2">Uncharacterized protein</fullName>
    </submittedName>
</protein>
<sequence>MTKFRTTKLSSHGFTTIPLFWFVQADEEQRESTESALNKVVDRLIEENPEVDRKQVVGVPWLRNYTGSLADVSDTVRGFEMGEGHVLGIDAQSLEDESLLVLHCVNEKEPEVGRADRQEAVGVLLKKDLFKYTLAEAFDGRPWTRISIPAESPDLAVKDDDDQYILPSHIPSDTNLQEDKIVLFSLIQLTDEEISELKQDMGDTTNEITIYNWPHETPASQAETYNIFQCVKPDVLMSGGQTFVMFIDATHISGPERAPVVVVACESASEGVNDGPRFSRLELMRYKHIYLRAERAQQVKALWPLIWHPPKRGGSKHLSSKTTPAPPIDWNSPVMRYHSNFIAKPGVATCATGAMSPEYVVYLLCPITPEELRTLQNMLVTENGDVPQILELDIVPREARTEQEAETSEEPSSDSITPLDPLLEFFDTPAYRAVADPPSTFVFLDNDALDNLLSGASDNPSVPLATIYQHFHRDKMIAVEEPAYQYANIVIEEGLNSTLANLDVGNMWFWELVGCYSDGMDVAFWPEYRGSMTREMLDIEWSWS</sequence>
<feature type="region of interest" description="Disordered" evidence="1">
    <location>
        <begin position="399"/>
        <end position="419"/>
    </location>
</feature>
<name>A0A9P4UF86_9PLEO</name>
<dbReference type="OrthoDB" id="3796277at2759"/>
<gene>
    <name evidence="2" type="ORF">P171DRAFT_429930</name>
</gene>
<dbReference type="Proteomes" id="UP000799764">
    <property type="component" value="Unassembled WGS sequence"/>
</dbReference>
<proteinExistence type="predicted"/>
<evidence type="ECO:0000313" key="3">
    <source>
        <dbReference type="Proteomes" id="UP000799764"/>
    </source>
</evidence>
<accession>A0A9P4UF86</accession>
<evidence type="ECO:0000256" key="1">
    <source>
        <dbReference type="SAM" id="MobiDB-lite"/>
    </source>
</evidence>
<organism evidence="2 3">
    <name type="scientific">Karstenula rhodostoma CBS 690.94</name>
    <dbReference type="NCBI Taxonomy" id="1392251"/>
    <lineage>
        <taxon>Eukaryota</taxon>
        <taxon>Fungi</taxon>
        <taxon>Dikarya</taxon>
        <taxon>Ascomycota</taxon>
        <taxon>Pezizomycotina</taxon>
        <taxon>Dothideomycetes</taxon>
        <taxon>Pleosporomycetidae</taxon>
        <taxon>Pleosporales</taxon>
        <taxon>Massarineae</taxon>
        <taxon>Didymosphaeriaceae</taxon>
        <taxon>Karstenula</taxon>
    </lineage>
</organism>
<evidence type="ECO:0000313" key="2">
    <source>
        <dbReference type="EMBL" id="KAF2446977.1"/>
    </source>
</evidence>
<dbReference type="AlphaFoldDB" id="A0A9P4UF86"/>
<reference evidence="2" key="1">
    <citation type="journal article" date="2020" name="Stud. Mycol.">
        <title>101 Dothideomycetes genomes: a test case for predicting lifestyles and emergence of pathogens.</title>
        <authorList>
            <person name="Haridas S."/>
            <person name="Albert R."/>
            <person name="Binder M."/>
            <person name="Bloem J."/>
            <person name="Labutti K."/>
            <person name="Salamov A."/>
            <person name="Andreopoulos B."/>
            <person name="Baker S."/>
            <person name="Barry K."/>
            <person name="Bills G."/>
            <person name="Bluhm B."/>
            <person name="Cannon C."/>
            <person name="Castanera R."/>
            <person name="Culley D."/>
            <person name="Daum C."/>
            <person name="Ezra D."/>
            <person name="Gonzalez J."/>
            <person name="Henrissat B."/>
            <person name="Kuo A."/>
            <person name="Liang C."/>
            <person name="Lipzen A."/>
            <person name="Lutzoni F."/>
            <person name="Magnuson J."/>
            <person name="Mondo S."/>
            <person name="Nolan M."/>
            <person name="Ohm R."/>
            <person name="Pangilinan J."/>
            <person name="Park H.-J."/>
            <person name="Ramirez L."/>
            <person name="Alfaro M."/>
            <person name="Sun H."/>
            <person name="Tritt A."/>
            <person name="Yoshinaga Y."/>
            <person name="Zwiers L.-H."/>
            <person name="Turgeon B."/>
            <person name="Goodwin S."/>
            <person name="Spatafora J."/>
            <person name="Crous P."/>
            <person name="Grigoriev I."/>
        </authorList>
    </citation>
    <scope>NUCLEOTIDE SEQUENCE</scope>
    <source>
        <strain evidence="2">CBS 690.94</strain>
    </source>
</reference>